<accession>A0A4Y3WPB1</accession>
<feature type="region of interest" description="Disordered" evidence="1">
    <location>
        <begin position="212"/>
        <end position="282"/>
    </location>
</feature>
<protein>
    <recommendedName>
        <fullName evidence="2">Excalibur calcium-binding domain-containing protein</fullName>
    </recommendedName>
</protein>
<dbReference type="EMBL" id="BJNG01000020">
    <property type="protein sequence ID" value="GEC20624.1"/>
    <property type="molecule type" value="Genomic_DNA"/>
</dbReference>
<dbReference type="RefSeq" id="WP_246085900.1">
    <property type="nucleotide sequence ID" value="NZ_BAAARZ010000003.1"/>
</dbReference>
<dbReference type="InterPro" id="IPR008613">
    <property type="entry name" value="Excalibur_Ca-bd_domain"/>
</dbReference>
<gene>
    <name evidence="3" type="ORF">PHY01_29070</name>
</gene>
<dbReference type="Proteomes" id="UP000320338">
    <property type="component" value="Unassembled WGS sequence"/>
</dbReference>
<feature type="domain" description="Excalibur calcium-binding" evidence="2">
    <location>
        <begin position="283"/>
        <end position="319"/>
    </location>
</feature>
<evidence type="ECO:0000313" key="4">
    <source>
        <dbReference type="Proteomes" id="UP000320338"/>
    </source>
</evidence>
<evidence type="ECO:0000259" key="2">
    <source>
        <dbReference type="SMART" id="SM00894"/>
    </source>
</evidence>
<reference evidence="3 4" key="1">
    <citation type="submission" date="2019-06" db="EMBL/GenBank/DDBJ databases">
        <title>Whole genome shotgun sequence of Pseudonocardia hydrocarbonoxydans NBRC 14498.</title>
        <authorList>
            <person name="Hosoyama A."/>
            <person name="Uohara A."/>
            <person name="Ohji S."/>
            <person name="Ichikawa N."/>
        </authorList>
    </citation>
    <scope>NUCLEOTIDE SEQUENCE [LARGE SCALE GENOMIC DNA]</scope>
    <source>
        <strain evidence="3 4">NBRC 14498</strain>
    </source>
</reference>
<feature type="region of interest" description="Disordered" evidence="1">
    <location>
        <begin position="123"/>
        <end position="167"/>
    </location>
</feature>
<organism evidence="3 4">
    <name type="scientific">Pseudonocardia hydrocarbonoxydans</name>
    <dbReference type="NCBI Taxonomy" id="76726"/>
    <lineage>
        <taxon>Bacteria</taxon>
        <taxon>Bacillati</taxon>
        <taxon>Actinomycetota</taxon>
        <taxon>Actinomycetes</taxon>
        <taxon>Pseudonocardiales</taxon>
        <taxon>Pseudonocardiaceae</taxon>
        <taxon>Pseudonocardia</taxon>
    </lineage>
</organism>
<dbReference type="Pfam" id="PF05901">
    <property type="entry name" value="Excalibur"/>
    <property type="match status" value="1"/>
</dbReference>
<evidence type="ECO:0000313" key="3">
    <source>
        <dbReference type="EMBL" id="GEC20624.1"/>
    </source>
</evidence>
<evidence type="ECO:0000256" key="1">
    <source>
        <dbReference type="SAM" id="MobiDB-lite"/>
    </source>
</evidence>
<proteinExistence type="predicted"/>
<dbReference type="SMART" id="SM00894">
    <property type="entry name" value="Excalibur"/>
    <property type="match status" value="1"/>
</dbReference>
<feature type="compositionally biased region" description="Low complexity" evidence="1">
    <location>
        <begin position="212"/>
        <end position="234"/>
    </location>
</feature>
<dbReference type="AlphaFoldDB" id="A0A4Y3WPB1"/>
<feature type="compositionally biased region" description="Pro residues" evidence="1">
    <location>
        <begin position="125"/>
        <end position="135"/>
    </location>
</feature>
<name>A0A4Y3WPB1_9PSEU</name>
<sequence>MENSAQGLSMLEPEHKVVVTGEEHHQADLARWAPRADGRPRRVAAELGFVTGPRGRRVIEVRVDGRRVGILTVLMSERYAPHVFDVQRRGGRPGCVAMVVHGRRGLVEVQVYLPEVARDGTAVLPPAPLPLPVPARPGGRPGPGGSGPAPAPRGPGGRGPAPAGARRSRKPLWIVGGVVLLVAVGIGVGGGPDDSTEVGTRPAAVPVVALPPTTAAGTTAPRAAAATSRATAAPDPDRDSAGDPARVAPAETRRPAPAPEPTRTTARAPEPEPGPEPEPAEVYYANCDAVRAAGAAPIRVGEPGYRSALDRDGDGQGCGAD</sequence>
<comment type="caution">
    <text evidence="3">The sequence shown here is derived from an EMBL/GenBank/DDBJ whole genome shotgun (WGS) entry which is preliminary data.</text>
</comment>
<feature type="region of interest" description="Disordered" evidence="1">
    <location>
        <begin position="296"/>
        <end position="321"/>
    </location>
</feature>
<keyword evidence="4" id="KW-1185">Reference proteome</keyword>